<dbReference type="InterPro" id="IPR000719">
    <property type="entry name" value="Prot_kinase_dom"/>
</dbReference>
<dbReference type="Gene3D" id="1.25.40.10">
    <property type="entry name" value="Tetratricopeptide repeat domain"/>
    <property type="match status" value="1"/>
</dbReference>
<dbReference type="InterPro" id="IPR011009">
    <property type="entry name" value="Kinase-like_dom_sf"/>
</dbReference>
<evidence type="ECO:0000313" key="8">
    <source>
        <dbReference type="Proteomes" id="UP001500840"/>
    </source>
</evidence>
<dbReference type="Proteomes" id="UP001500840">
    <property type="component" value="Unassembled WGS sequence"/>
</dbReference>
<evidence type="ECO:0000256" key="5">
    <source>
        <dbReference type="PROSITE-ProRule" id="PRU10141"/>
    </source>
</evidence>
<dbReference type="PROSITE" id="PS50011">
    <property type="entry name" value="PROTEIN_KINASE_DOM"/>
    <property type="match status" value="1"/>
</dbReference>
<comment type="caution">
    <text evidence="7">The sequence shown here is derived from an EMBL/GenBank/DDBJ whole genome shotgun (WGS) entry which is preliminary data.</text>
</comment>
<evidence type="ECO:0000313" key="7">
    <source>
        <dbReference type="EMBL" id="GAA4453346.1"/>
    </source>
</evidence>
<keyword evidence="1" id="KW-0808">Transferase</keyword>
<organism evidence="7 8">
    <name type="scientific">Novipirellula rosea</name>
    <dbReference type="NCBI Taxonomy" id="1031540"/>
    <lineage>
        <taxon>Bacteria</taxon>
        <taxon>Pseudomonadati</taxon>
        <taxon>Planctomycetota</taxon>
        <taxon>Planctomycetia</taxon>
        <taxon>Pirellulales</taxon>
        <taxon>Pirellulaceae</taxon>
        <taxon>Novipirellula</taxon>
    </lineage>
</organism>
<sequence length="901" mass="97444">MMDLNDLTATELARLDAICLDYEQALRNGNAPSIESVVEAKAGKHADILRNELIAVRDEISKADSTNPARSAFAFTTHAIPVSGSSPESIGRKIGPYLISRILGQGGMGIVYEAIDTRLDRKVAIKMLSIGKSTQDQKKRASLCERFEREARAVAALSHPNIVELFDVGVTDSNPFAVMELLEGETLDQYLAKTSCPAATVRQIGAQIADALAVAHRAGVVHRDLKPQNIMVMQSSSASQKEDAGPPAKNGASAQPIAVKLFDFGLSRSERGLFDGDPGGRTSEGVVMGTPGYMAPEQARGETAGPPADIFALGCLLFEAFYGKRAFDGSTASARFASTLESTPDVDPLRRRSDVELADLISECLNKEITSRPASAHDIALRLRRRGQALDPIGQHIEHGYGAGVFVRRRFFEFVTGGALGGILGGLAMQYHAETLRDIDSLAVLSFTNMQGEPTRLASLAAGQPLGDQKIDRGDEIAVLLVNELSRLKDVNVTPFRPFVATTRDEFQAIGRELDVDALVTGNLTTSREGEQLWDEINLRIVSARTGNQLWGQTFKSRAGASLLQQSQLASELALAVGRSLTSSGDEGSSLTAGSFSCLVDGVGRADPDSPEGLRKALSCFQSAHRQDKSWAAPLGGIALTSITLAAQSSTEDSIALIQTARESAEEALQLDPDLTNARLADAMLLWQTLYRYDEAARILNQLLLVEQNFWQVHHQLGLLELTRDNQAEALHRLREATQLNQLSVIAKVGLARAHWFFGNTERAMADAKRLRNAYPDNRLARGLLIDLYEHSRDYDAAAAEHVGIDFGTKLTAETYYAARQTVDLQKYPYGPFGTQLNQAILDSRINGGIDDGELGTLADSTPPMLPLLLAGHPSFASAKRLPRAAEILPLTYSPFSSANE</sequence>
<gene>
    <name evidence="7" type="ORF">GCM10023156_24230</name>
</gene>
<keyword evidence="2 5" id="KW-0547">Nucleotide-binding</keyword>
<accession>A0ABP8MQT0</accession>
<proteinExistence type="predicted"/>
<dbReference type="EMBL" id="BAABGA010000030">
    <property type="protein sequence ID" value="GAA4453346.1"/>
    <property type="molecule type" value="Genomic_DNA"/>
</dbReference>
<dbReference type="PROSITE" id="PS00107">
    <property type="entry name" value="PROTEIN_KINASE_ATP"/>
    <property type="match status" value="1"/>
</dbReference>
<feature type="domain" description="Protein kinase" evidence="6">
    <location>
        <begin position="97"/>
        <end position="390"/>
    </location>
</feature>
<dbReference type="RefSeq" id="WP_345322314.1">
    <property type="nucleotide sequence ID" value="NZ_BAABGA010000030.1"/>
</dbReference>
<evidence type="ECO:0000256" key="3">
    <source>
        <dbReference type="ARBA" id="ARBA00022777"/>
    </source>
</evidence>
<keyword evidence="3 7" id="KW-0418">Kinase</keyword>
<protein>
    <submittedName>
        <fullName evidence="7">Serine/threonine-protein kinase</fullName>
    </submittedName>
</protein>
<evidence type="ECO:0000259" key="6">
    <source>
        <dbReference type="PROSITE" id="PS50011"/>
    </source>
</evidence>
<evidence type="ECO:0000256" key="2">
    <source>
        <dbReference type="ARBA" id="ARBA00022741"/>
    </source>
</evidence>
<keyword evidence="4 5" id="KW-0067">ATP-binding</keyword>
<evidence type="ECO:0000256" key="1">
    <source>
        <dbReference type="ARBA" id="ARBA00022679"/>
    </source>
</evidence>
<dbReference type="Gene3D" id="1.10.510.10">
    <property type="entry name" value="Transferase(Phosphotransferase) domain 1"/>
    <property type="match status" value="1"/>
</dbReference>
<dbReference type="InterPro" id="IPR008271">
    <property type="entry name" value="Ser/Thr_kinase_AS"/>
</dbReference>
<name>A0ABP8MQT0_9BACT</name>
<dbReference type="InterPro" id="IPR011990">
    <property type="entry name" value="TPR-like_helical_dom_sf"/>
</dbReference>
<feature type="binding site" evidence="5">
    <location>
        <position position="132"/>
    </location>
    <ligand>
        <name>ATP</name>
        <dbReference type="ChEBI" id="CHEBI:30616"/>
    </ligand>
</feature>
<dbReference type="PANTHER" id="PTHR43289:SF6">
    <property type="entry name" value="SERINE_THREONINE-PROTEIN KINASE NEKL-3"/>
    <property type="match status" value="1"/>
</dbReference>
<dbReference type="SUPFAM" id="SSF48452">
    <property type="entry name" value="TPR-like"/>
    <property type="match status" value="1"/>
</dbReference>
<keyword evidence="8" id="KW-1185">Reference proteome</keyword>
<reference evidence="8" key="1">
    <citation type="journal article" date="2019" name="Int. J. Syst. Evol. Microbiol.">
        <title>The Global Catalogue of Microorganisms (GCM) 10K type strain sequencing project: providing services to taxonomists for standard genome sequencing and annotation.</title>
        <authorList>
            <consortium name="The Broad Institute Genomics Platform"/>
            <consortium name="The Broad Institute Genome Sequencing Center for Infectious Disease"/>
            <person name="Wu L."/>
            <person name="Ma J."/>
        </authorList>
    </citation>
    <scope>NUCLEOTIDE SEQUENCE [LARGE SCALE GENOMIC DNA]</scope>
    <source>
        <strain evidence="8">JCM 17759</strain>
    </source>
</reference>
<dbReference type="CDD" id="cd14014">
    <property type="entry name" value="STKc_PknB_like"/>
    <property type="match status" value="1"/>
</dbReference>
<dbReference type="SUPFAM" id="SSF56112">
    <property type="entry name" value="Protein kinase-like (PK-like)"/>
    <property type="match status" value="1"/>
</dbReference>
<dbReference type="SMART" id="SM00220">
    <property type="entry name" value="S_TKc"/>
    <property type="match status" value="1"/>
</dbReference>
<dbReference type="InterPro" id="IPR017441">
    <property type="entry name" value="Protein_kinase_ATP_BS"/>
</dbReference>
<evidence type="ECO:0000256" key="4">
    <source>
        <dbReference type="ARBA" id="ARBA00022840"/>
    </source>
</evidence>
<dbReference type="Pfam" id="PF00069">
    <property type="entry name" value="Pkinase"/>
    <property type="match status" value="1"/>
</dbReference>
<dbReference type="Gene3D" id="3.40.50.10610">
    <property type="entry name" value="ABC-type transport auxiliary lipoprotein component"/>
    <property type="match status" value="1"/>
</dbReference>
<dbReference type="PANTHER" id="PTHR43289">
    <property type="entry name" value="MITOGEN-ACTIVATED PROTEIN KINASE KINASE KINASE 20-RELATED"/>
    <property type="match status" value="1"/>
</dbReference>
<dbReference type="GO" id="GO:0016301">
    <property type="term" value="F:kinase activity"/>
    <property type="evidence" value="ECO:0007669"/>
    <property type="project" value="UniProtKB-KW"/>
</dbReference>
<dbReference type="Gene3D" id="3.30.200.20">
    <property type="entry name" value="Phosphorylase Kinase, domain 1"/>
    <property type="match status" value="1"/>
</dbReference>
<dbReference type="PROSITE" id="PS00108">
    <property type="entry name" value="PROTEIN_KINASE_ST"/>
    <property type="match status" value="1"/>
</dbReference>